<proteinExistence type="predicted"/>
<dbReference type="OrthoDB" id="6617263at2759"/>
<evidence type="ECO:0000313" key="2">
    <source>
        <dbReference type="Proteomes" id="UP000838878"/>
    </source>
</evidence>
<reference evidence="1" key="1">
    <citation type="submission" date="2021-12" db="EMBL/GenBank/DDBJ databases">
        <authorList>
            <person name="Martin H S."/>
        </authorList>
    </citation>
    <scope>NUCLEOTIDE SEQUENCE</scope>
</reference>
<sequence>MLELTGKNLPNRQQELNIKVKEAVTQNVDFNDLKLLEEKSDVDRLFKIDVASEYKNAAYILEMFTSGDSLYISRALKSSWLYSEEYVYIINPDYLHKNIFPSMSVKMTKKLLTTISKNIRSEERALSFYKYCCENKFQNIANKFLLFTSEKHKLEYLEKKTCLDYSIDIPHFVGDSFCLAEKCSNRRILLSELCYLYSVCSERYLDLFESSCDHSYGLKFGRRISKSILTKQKHRVTNNPALYIEYLDINMILKYSTVEDAKLYLKTLLPDKAVDFWPNFSKYSGNSKKMISIMKLLPENDKYNFLKQIFITKYLAEPFESSHEFYNNNMFELMTCEEREVWALTYIKENTEFLGSDQEFIWCKYVSFELAFKEIKKYILLATDHFKRTQMLSILVGAARTEEDLEKVINYYYDRHINERGLDKVDFVEKICENHNVFKFKESCWTAFNKILHSMKVYTKDFFYDQFRTLSIVYHILNNKEIPDTLQVEIITETRLHYFNGHLRKLTKDEINLVYKYYLNLLTSKAEAFAGQEYDKNNVRTILSSVLLILNHFKKTKDDCPEIIMKYIKLDWDYFKHSEFLVKKENITESYLIRLLKQDAKLLLSKLTEAKKGLSIYSSLRLNSLMKKIKIYFSNDIARDCLNTFEKWLSDVENITYVIYRVTICSIFQIADEDYKINFMSKYTPTDAKIAHDRIDQHVLRIQESICRFAHYSRPPIPLQELLKFIKGDYVHFCLPMFGFYVMNLPPPMVLQFIAAILNTPVSVQKHGLRLAFQCFNPDELKKLVLDCWGRTKNVSLRKVLYKGLYDRVTAGDDAIEDFYELLKLITLQLSDDDDDEIFGLLCSVSSLPEHLKGDYLQTAWKAVQKLSDKNIKNFDRKREVIKKIQSNIDIMDKEFCRSQILDDFIKSMLVERKIHVEYKNYKIVELIQEMWTLAVKYILHFDNQEQLSRSLELASFIIKKCVEMWDCVSQNIYTTRKFLIEFLDTLLNESYCDRNKGQAIPVLQNIMKELRELIPIREIYIIYCKFTFVLVSKEVMGTKNMELLTNEISSTTYTDIAQEFTDKLVTSLMDLKQNQMLYTSFYSQLASEISQIIISMTYDTELKSECLLAQVCERLTDVQMFETYALALLIFPTEIQTAEAEVLPPFAKKIKKNGNEECQTMLWNTILSSGNYRPCTWTVRRN</sequence>
<dbReference type="AlphaFoldDB" id="A0A8J9Y645"/>
<gene>
    <name evidence="1" type="ORF">BINO364_LOCUS1929</name>
</gene>
<accession>A0A8J9Y645</accession>
<keyword evidence="2" id="KW-1185">Reference proteome</keyword>
<dbReference type="EMBL" id="OV170230">
    <property type="protein sequence ID" value="CAH0714931.1"/>
    <property type="molecule type" value="Genomic_DNA"/>
</dbReference>
<evidence type="ECO:0000313" key="1">
    <source>
        <dbReference type="EMBL" id="CAH0714931.1"/>
    </source>
</evidence>
<feature type="non-terminal residue" evidence="1">
    <location>
        <position position="1183"/>
    </location>
</feature>
<protein>
    <submittedName>
        <fullName evidence="1">Uncharacterized protein</fullName>
    </submittedName>
</protein>
<dbReference type="Proteomes" id="UP000838878">
    <property type="component" value="Chromosome 10"/>
</dbReference>
<name>A0A8J9Y645_9NEOP</name>
<organism evidence="1 2">
    <name type="scientific">Brenthis ino</name>
    <name type="common">lesser marbled fritillary</name>
    <dbReference type="NCBI Taxonomy" id="405034"/>
    <lineage>
        <taxon>Eukaryota</taxon>
        <taxon>Metazoa</taxon>
        <taxon>Ecdysozoa</taxon>
        <taxon>Arthropoda</taxon>
        <taxon>Hexapoda</taxon>
        <taxon>Insecta</taxon>
        <taxon>Pterygota</taxon>
        <taxon>Neoptera</taxon>
        <taxon>Endopterygota</taxon>
        <taxon>Lepidoptera</taxon>
        <taxon>Glossata</taxon>
        <taxon>Ditrysia</taxon>
        <taxon>Papilionoidea</taxon>
        <taxon>Nymphalidae</taxon>
        <taxon>Heliconiinae</taxon>
        <taxon>Argynnini</taxon>
        <taxon>Brenthis</taxon>
    </lineage>
</organism>